<proteinExistence type="inferred from homology"/>
<keyword evidence="6" id="KW-0282">Flagellum</keyword>
<dbReference type="Proteomes" id="UP001549111">
    <property type="component" value="Unassembled WGS sequence"/>
</dbReference>
<dbReference type="PANTHER" id="PTHR30381:SF0">
    <property type="entry name" value="FLAGELLAR P-RING PROTEIN"/>
    <property type="match status" value="1"/>
</dbReference>
<dbReference type="EMBL" id="JBEPLS010000006">
    <property type="protein sequence ID" value="MET3604235.1"/>
    <property type="molecule type" value="Genomic_DNA"/>
</dbReference>
<keyword evidence="3 5" id="KW-0732">Signal</keyword>
<evidence type="ECO:0000256" key="4">
    <source>
        <dbReference type="ARBA" id="ARBA00023143"/>
    </source>
</evidence>
<comment type="subcellular location">
    <subcellularLocation>
        <location evidence="2 5">Bacterial flagellum basal body</location>
    </subcellularLocation>
</comment>
<evidence type="ECO:0000313" key="6">
    <source>
        <dbReference type="EMBL" id="MET3604235.1"/>
    </source>
</evidence>
<dbReference type="Pfam" id="PF02119">
    <property type="entry name" value="FlgI"/>
    <property type="match status" value="1"/>
</dbReference>
<dbReference type="PRINTS" id="PR01010">
    <property type="entry name" value="FLGPRINGFLGI"/>
</dbReference>
<reference evidence="6 7" key="1">
    <citation type="submission" date="2024-06" db="EMBL/GenBank/DDBJ databases">
        <title>Genomic Encyclopedia of Type Strains, Phase IV (KMG-IV): sequencing the most valuable type-strain genomes for metagenomic binning, comparative biology and taxonomic classification.</title>
        <authorList>
            <person name="Goeker M."/>
        </authorList>
    </citation>
    <scope>NUCLEOTIDE SEQUENCE [LARGE SCALE GENOMIC DNA]</scope>
    <source>
        <strain evidence="6 7">D-501</strain>
    </source>
</reference>
<name>A0ABV2IMT7_9BURK</name>
<keyword evidence="4 5" id="KW-0975">Bacterial flagellum</keyword>
<evidence type="ECO:0000256" key="3">
    <source>
        <dbReference type="ARBA" id="ARBA00022729"/>
    </source>
</evidence>
<comment type="subunit">
    <text evidence="5">The basal body constitutes a major portion of the flagellar organelle and consists of four rings (L,P,S, and M) mounted on a central rod.</text>
</comment>
<comment type="function">
    <text evidence="1 5">Assembles around the rod to form the L-ring and probably protects the motor/basal body from shearing forces during rotation.</text>
</comment>
<keyword evidence="6" id="KW-0969">Cilium</keyword>
<organism evidence="6 7">
    <name type="scientific">Sphaerotilus sulfidivorans</name>
    <dbReference type="NCBI Taxonomy" id="639200"/>
    <lineage>
        <taxon>Bacteria</taxon>
        <taxon>Pseudomonadati</taxon>
        <taxon>Pseudomonadota</taxon>
        <taxon>Betaproteobacteria</taxon>
        <taxon>Burkholderiales</taxon>
        <taxon>Sphaerotilaceae</taxon>
        <taxon>Sphaerotilus</taxon>
    </lineage>
</organism>
<dbReference type="NCBIfam" id="NF003676">
    <property type="entry name" value="PRK05303.1"/>
    <property type="match status" value="1"/>
</dbReference>
<dbReference type="HAMAP" id="MF_00416">
    <property type="entry name" value="FlgI"/>
    <property type="match status" value="1"/>
</dbReference>
<evidence type="ECO:0000313" key="7">
    <source>
        <dbReference type="Proteomes" id="UP001549111"/>
    </source>
</evidence>
<dbReference type="PANTHER" id="PTHR30381">
    <property type="entry name" value="FLAGELLAR P-RING PERIPLASMIC PROTEIN FLGI"/>
    <property type="match status" value="1"/>
</dbReference>
<evidence type="ECO:0000256" key="2">
    <source>
        <dbReference type="ARBA" id="ARBA00004117"/>
    </source>
</evidence>
<evidence type="ECO:0000256" key="5">
    <source>
        <dbReference type="HAMAP-Rule" id="MF_00416"/>
    </source>
</evidence>
<keyword evidence="6" id="KW-0966">Cell projection</keyword>
<dbReference type="InterPro" id="IPR001782">
    <property type="entry name" value="Flag_FlgI"/>
</dbReference>
<keyword evidence="7" id="KW-1185">Reference proteome</keyword>
<evidence type="ECO:0000256" key="1">
    <source>
        <dbReference type="ARBA" id="ARBA00002591"/>
    </source>
</evidence>
<comment type="similarity">
    <text evidence="5">Belongs to the FlgI family.</text>
</comment>
<feature type="signal peptide" evidence="5">
    <location>
        <begin position="1"/>
        <end position="33"/>
    </location>
</feature>
<comment type="caution">
    <text evidence="6">The sequence shown here is derived from an EMBL/GenBank/DDBJ whole genome shotgun (WGS) entry which is preliminary data.</text>
</comment>
<accession>A0ABV2IMT7</accession>
<feature type="chain" id="PRO_5044899966" description="Flagellar P-ring protein" evidence="5">
    <location>
        <begin position="34"/>
        <end position="393"/>
    </location>
</feature>
<gene>
    <name evidence="5" type="primary">flgI</name>
    <name evidence="6" type="ORF">ABIC99_002049</name>
</gene>
<protein>
    <recommendedName>
        <fullName evidence="5">Flagellar P-ring protein</fullName>
    </recommendedName>
    <alternativeName>
        <fullName evidence="5">Basal body P-ring protein</fullName>
    </alternativeName>
</protein>
<sequence length="393" mass="39820" precursor="true">MSSLLMLRRSPVLPVGVVMLLALLSAWVTPVQAAPAAAPVVQPATATTARIKEVATVQGVRPNQLIGYGLVVGLDGTGDQTTQTPFTTQSLNAMLQQLGVTVPAGTSMQLKNVAAVLVTATLPPFAQPGQLLDITVSSLGNAKSLRGGTLVATPLRGADNQIYALAQGNLMVGGAGASAGGSKVQVNHLLAGRIPGGATVERGVLSPLGQGDALQLDLSSSDYATARAVAGAINTRFGAGTAQALDGRVVKVRLPPTPDERVSFMAEVENLKVEMAAPAAKVVVNARTGSVVMNQAVTLGPCAVAHGNLSVTISTTPQVSQPAPLSGGQTVVTEKSDIKMQQDGGALIQLPAGTRLTEVVKALNSLGATPADLLTILQAIKAAGALQAELEVI</sequence>